<reference evidence="2" key="1">
    <citation type="journal article" date="2019" name="Int. J. Syst. Evol. Microbiol.">
        <title>The Global Catalogue of Microorganisms (GCM) 10K type strain sequencing project: providing services to taxonomists for standard genome sequencing and annotation.</title>
        <authorList>
            <consortium name="The Broad Institute Genomics Platform"/>
            <consortium name="The Broad Institute Genome Sequencing Center for Infectious Disease"/>
            <person name="Wu L."/>
            <person name="Ma J."/>
        </authorList>
    </citation>
    <scope>NUCLEOTIDE SEQUENCE [LARGE SCALE GENOMIC DNA]</scope>
    <source>
        <strain evidence="2">CGMCC 1.12806</strain>
    </source>
</reference>
<protein>
    <submittedName>
        <fullName evidence="1">Uncharacterized protein</fullName>
    </submittedName>
</protein>
<accession>A0ABQ1H8T7</accession>
<organism evidence="1 2">
    <name type="scientific">Hafnia psychrotolerans</name>
    <dbReference type="NCBI Taxonomy" id="1477018"/>
    <lineage>
        <taxon>Bacteria</taxon>
        <taxon>Pseudomonadati</taxon>
        <taxon>Pseudomonadota</taxon>
        <taxon>Gammaproteobacteria</taxon>
        <taxon>Enterobacterales</taxon>
        <taxon>Hafniaceae</taxon>
        <taxon>Hafnia</taxon>
    </lineage>
</organism>
<comment type="caution">
    <text evidence="1">The sequence shown here is derived from an EMBL/GenBank/DDBJ whole genome shotgun (WGS) entry which is preliminary data.</text>
</comment>
<gene>
    <name evidence="1" type="ORF">GCM10011328_41360</name>
</gene>
<dbReference type="Proteomes" id="UP000627464">
    <property type="component" value="Unassembled WGS sequence"/>
</dbReference>
<sequence>MMFFLFLFANSCYSREEYKSTSLEEAAINTPVKWKVNKKNGCLIIRAEHANASDYLKLCRNSFSEESDYFTMNDRGEWEAVTDGIPVLADINVTSKFTGMSAVISCKYEDDAGYHSEQCFQAEINLPKKINFIFTGRGDPSLFDYYKIIYLSFKVR</sequence>
<dbReference type="EMBL" id="BMFZ01000017">
    <property type="protein sequence ID" value="GGA61798.1"/>
    <property type="molecule type" value="Genomic_DNA"/>
</dbReference>
<evidence type="ECO:0000313" key="2">
    <source>
        <dbReference type="Proteomes" id="UP000627464"/>
    </source>
</evidence>
<proteinExistence type="predicted"/>
<evidence type="ECO:0000313" key="1">
    <source>
        <dbReference type="EMBL" id="GGA61798.1"/>
    </source>
</evidence>
<keyword evidence="2" id="KW-1185">Reference proteome</keyword>
<name>A0ABQ1H8T7_9GAMM</name>